<feature type="transmembrane region" description="Helical" evidence="1">
    <location>
        <begin position="123"/>
        <end position="151"/>
    </location>
</feature>
<keyword evidence="3" id="KW-0378">Hydrolase</keyword>
<dbReference type="Proteomes" id="UP000319746">
    <property type="component" value="Unassembled WGS sequence"/>
</dbReference>
<feature type="transmembrane region" description="Helical" evidence="1">
    <location>
        <begin position="248"/>
        <end position="269"/>
    </location>
</feature>
<dbReference type="OrthoDB" id="3693644at2"/>
<evidence type="ECO:0000259" key="2">
    <source>
        <dbReference type="Pfam" id="PF02517"/>
    </source>
</evidence>
<dbReference type="AlphaFoldDB" id="A0A543AMV5"/>
<dbReference type="InterPro" id="IPR003675">
    <property type="entry name" value="Rce1/LyrA-like_dom"/>
</dbReference>
<sequence>MAGHWHRRLDYCISGALGLHYTGTMSPQPTPQLLPTSPTTRATIPWRQILWFVIGTYALAWLVALPLYIVNDERLFQGLYLPVGLLTMLIPGLVAWLIVRKNHPKGRRAAALGFGRPRPLPRFFGYLALAFVIPVIIGVLSMPIASALGFYDADLKNFSGLQQTLMDAGLAGISLEFFLITQLINVVLASWFINLLPALGEEIGWRGWLTPQLLPMGVVPTILITGVIWGLWHTPLILLGHNYPSLPGWLSVIFMVVFCTLIGGILAWLTIRTNSVWPAALGHSTINATAALPLLFSAEPTYDAAHVGIAGTAGWIIATVILGIFLLTRSFKPAPQPAVDPAAAWPSDYPHPR</sequence>
<keyword evidence="1" id="KW-0812">Transmembrane</keyword>
<name>A0A543AMV5_9MICC</name>
<dbReference type="PANTHER" id="PTHR35797:SF1">
    <property type="entry name" value="PROTEASE"/>
    <property type="match status" value="1"/>
</dbReference>
<keyword evidence="1" id="KW-0472">Membrane</keyword>
<proteinExistence type="predicted"/>
<feature type="transmembrane region" description="Helical" evidence="1">
    <location>
        <begin position="213"/>
        <end position="232"/>
    </location>
</feature>
<keyword evidence="4" id="KW-1185">Reference proteome</keyword>
<evidence type="ECO:0000256" key="1">
    <source>
        <dbReference type="SAM" id="Phobius"/>
    </source>
</evidence>
<feature type="transmembrane region" description="Helical" evidence="1">
    <location>
        <begin position="49"/>
        <end position="69"/>
    </location>
</feature>
<evidence type="ECO:0000313" key="4">
    <source>
        <dbReference type="Proteomes" id="UP000319746"/>
    </source>
</evidence>
<feature type="transmembrane region" description="Helical" evidence="1">
    <location>
        <begin position="75"/>
        <end position="99"/>
    </location>
</feature>
<dbReference type="Pfam" id="PF02517">
    <property type="entry name" value="Rce1-like"/>
    <property type="match status" value="1"/>
</dbReference>
<dbReference type="InterPro" id="IPR042150">
    <property type="entry name" value="MmRce1-like"/>
</dbReference>
<reference evidence="3 4" key="1">
    <citation type="submission" date="2019-06" db="EMBL/GenBank/DDBJ databases">
        <title>Sequencing the genomes of 1000 actinobacteria strains.</title>
        <authorList>
            <person name="Klenk H.-P."/>
        </authorList>
    </citation>
    <scope>NUCLEOTIDE SEQUENCE [LARGE SCALE GENOMIC DNA]</scope>
    <source>
        <strain evidence="3 4">DSM 24083</strain>
    </source>
</reference>
<comment type="caution">
    <text evidence="3">The sequence shown here is derived from an EMBL/GenBank/DDBJ whole genome shotgun (WGS) entry which is preliminary data.</text>
</comment>
<keyword evidence="3" id="KW-0645">Protease</keyword>
<feature type="transmembrane region" description="Helical" evidence="1">
    <location>
        <begin position="304"/>
        <end position="327"/>
    </location>
</feature>
<gene>
    <name evidence="3" type="ORF">FB556_0347</name>
</gene>
<organism evidence="3 4">
    <name type="scientific">Enteractinococcus coprophilus</name>
    <dbReference type="NCBI Taxonomy" id="1027633"/>
    <lineage>
        <taxon>Bacteria</taxon>
        <taxon>Bacillati</taxon>
        <taxon>Actinomycetota</taxon>
        <taxon>Actinomycetes</taxon>
        <taxon>Micrococcales</taxon>
        <taxon>Micrococcaceae</taxon>
    </lineage>
</organism>
<feature type="transmembrane region" description="Helical" evidence="1">
    <location>
        <begin position="171"/>
        <end position="193"/>
    </location>
</feature>
<keyword evidence="1" id="KW-1133">Transmembrane helix</keyword>
<protein>
    <submittedName>
        <fullName evidence="3">CAAX prenyl protease-like protein</fullName>
    </submittedName>
</protein>
<dbReference type="PANTHER" id="PTHR35797">
    <property type="entry name" value="PROTEASE-RELATED"/>
    <property type="match status" value="1"/>
</dbReference>
<dbReference type="GO" id="GO:0080120">
    <property type="term" value="P:CAAX-box protein maturation"/>
    <property type="evidence" value="ECO:0007669"/>
    <property type="project" value="UniProtKB-ARBA"/>
</dbReference>
<feature type="domain" description="CAAX prenyl protease 2/Lysostaphin resistance protein A-like" evidence="2">
    <location>
        <begin position="186"/>
        <end position="288"/>
    </location>
</feature>
<dbReference type="GO" id="GO:0004175">
    <property type="term" value="F:endopeptidase activity"/>
    <property type="evidence" value="ECO:0007669"/>
    <property type="project" value="UniProtKB-ARBA"/>
</dbReference>
<feature type="transmembrane region" description="Helical" evidence="1">
    <location>
        <begin position="276"/>
        <end position="298"/>
    </location>
</feature>
<dbReference type="EMBL" id="VFOU01000001">
    <property type="protein sequence ID" value="TQL73898.1"/>
    <property type="molecule type" value="Genomic_DNA"/>
</dbReference>
<dbReference type="GO" id="GO:0006508">
    <property type="term" value="P:proteolysis"/>
    <property type="evidence" value="ECO:0007669"/>
    <property type="project" value="UniProtKB-KW"/>
</dbReference>
<evidence type="ECO:0000313" key="3">
    <source>
        <dbReference type="EMBL" id="TQL73898.1"/>
    </source>
</evidence>
<accession>A0A543AMV5</accession>